<dbReference type="GO" id="GO:0004467">
    <property type="term" value="F:long-chain fatty acid-CoA ligase activity"/>
    <property type="evidence" value="ECO:0007669"/>
    <property type="project" value="UniProtKB-EC"/>
</dbReference>
<protein>
    <submittedName>
        <fullName evidence="5">Acyl-CoA synthetase (AMP-forming)/AMP-acid ligase II</fullName>
        <ecNumber evidence="5">6.2.1.3</ecNumber>
    </submittedName>
</protein>
<evidence type="ECO:0000313" key="5">
    <source>
        <dbReference type="EMBL" id="KEF40491.1"/>
    </source>
</evidence>
<dbReference type="InterPro" id="IPR000873">
    <property type="entry name" value="AMP-dep_synth/lig_dom"/>
</dbReference>
<evidence type="ECO:0000256" key="2">
    <source>
        <dbReference type="ARBA" id="ARBA00022598"/>
    </source>
</evidence>
<name>A0A072NSP9_SCHAZ</name>
<organism evidence="5 6">
    <name type="scientific">Schinkia azotoformans MEV2011</name>
    <dbReference type="NCBI Taxonomy" id="1348973"/>
    <lineage>
        <taxon>Bacteria</taxon>
        <taxon>Bacillati</taxon>
        <taxon>Bacillota</taxon>
        <taxon>Bacilli</taxon>
        <taxon>Bacillales</taxon>
        <taxon>Bacillaceae</taxon>
        <taxon>Calidifontibacillus/Schinkia group</taxon>
        <taxon>Schinkia</taxon>
    </lineage>
</organism>
<dbReference type="PANTHER" id="PTHR43201:SF5">
    <property type="entry name" value="MEDIUM-CHAIN ACYL-COA LIGASE ACSF2, MITOCHONDRIAL"/>
    <property type="match status" value="1"/>
</dbReference>
<dbReference type="PROSITE" id="PS00455">
    <property type="entry name" value="AMP_BINDING"/>
    <property type="match status" value="1"/>
</dbReference>
<dbReference type="FunFam" id="3.30.300.30:FF:000008">
    <property type="entry name" value="2,3-dihydroxybenzoate-AMP ligase"/>
    <property type="match status" value="1"/>
</dbReference>
<gene>
    <name evidence="5" type="ORF">M670_00517</name>
</gene>
<feature type="domain" description="AMP-binding enzyme C-terminal" evidence="4">
    <location>
        <begin position="432"/>
        <end position="507"/>
    </location>
</feature>
<dbReference type="Pfam" id="PF00501">
    <property type="entry name" value="AMP-binding"/>
    <property type="match status" value="1"/>
</dbReference>
<dbReference type="Pfam" id="PF13193">
    <property type="entry name" value="AMP-binding_C"/>
    <property type="match status" value="1"/>
</dbReference>
<dbReference type="NCBIfam" id="NF004837">
    <property type="entry name" value="PRK06187.1"/>
    <property type="match status" value="1"/>
</dbReference>
<dbReference type="InterPro" id="IPR025110">
    <property type="entry name" value="AMP-bd_C"/>
</dbReference>
<evidence type="ECO:0000313" key="6">
    <source>
        <dbReference type="Proteomes" id="UP000027936"/>
    </source>
</evidence>
<accession>A0A072NSP9</accession>
<dbReference type="Gene3D" id="3.40.50.12780">
    <property type="entry name" value="N-terminal domain of ligase-like"/>
    <property type="match status" value="1"/>
</dbReference>
<dbReference type="EC" id="6.2.1.3" evidence="5"/>
<dbReference type="PANTHER" id="PTHR43201">
    <property type="entry name" value="ACYL-COA SYNTHETASE"/>
    <property type="match status" value="1"/>
</dbReference>
<feature type="domain" description="AMP-dependent synthetase/ligase" evidence="3">
    <location>
        <begin position="15"/>
        <end position="381"/>
    </location>
</feature>
<dbReference type="GO" id="GO:0031956">
    <property type="term" value="F:medium-chain fatty acid-CoA ligase activity"/>
    <property type="evidence" value="ECO:0007669"/>
    <property type="project" value="TreeGrafter"/>
</dbReference>
<dbReference type="Proteomes" id="UP000027936">
    <property type="component" value="Unassembled WGS sequence"/>
</dbReference>
<dbReference type="PATRIC" id="fig|1348973.3.peg.503"/>
<dbReference type="Gene3D" id="3.30.300.30">
    <property type="match status" value="1"/>
</dbReference>
<dbReference type="EMBL" id="JJRY01000001">
    <property type="protein sequence ID" value="KEF40491.1"/>
    <property type="molecule type" value="Genomic_DNA"/>
</dbReference>
<dbReference type="InterPro" id="IPR042099">
    <property type="entry name" value="ANL_N_sf"/>
</dbReference>
<dbReference type="InterPro" id="IPR020845">
    <property type="entry name" value="AMP-binding_CS"/>
</dbReference>
<evidence type="ECO:0000259" key="3">
    <source>
        <dbReference type="Pfam" id="PF00501"/>
    </source>
</evidence>
<dbReference type="InterPro" id="IPR045851">
    <property type="entry name" value="AMP-bd_C_sf"/>
</dbReference>
<reference evidence="5 6" key="1">
    <citation type="submission" date="2014-04" db="EMBL/GenBank/DDBJ databases">
        <title>Draft genome sequence of Bacillus azotoformans MEV2011, a (co-) denitrifying strain unable to grow in the presence of oxygen.</title>
        <authorList>
            <person name="Nielsen M."/>
            <person name="Schreiber L."/>
            <person name="Finster K."/>
            <person name="Schramm A."/>
        </authorList>
    </citation>
    <scope>NUCLEOTIDE SEQUENCE [LARGE SCALE GENOMIC DNA]</scope>
    <source>
        <strain evidence="5 6">MEV2011</strain>
    </source>
</reference>
<dbReference type="OrthoDB" id="9803968at2"/>
<sequence length="524" mass="58854">MFKLRYEMSVSQLLRTAIEKCPDSEVIVDEIRRMKYSELDKESTELAAGLTTLGIKKGDRVAVSLPNWHEFIVIKFALGKIGAILVPFNTRFKIGEVAYILQKSGAKAVFFPREFDDINHYGQYLELKESIPTLQHLIGVRFKDESVQNFEDLLELGKGVPFTEVEIDSKEDVSAILFTSGTTGKPKGAMLTHKNLVHTAVAGGEWMRCTPDDVFLMPTPVFHVMGLMFILRTVASEARMVLMEVFKPEKALALIEKEKVTIHPGVPTMFILELNHPNFKKYDLSSLRTGEMAAAPCPVEIIHRIRKEMGMNVLVGYGMTETSPTLTATGFDDDNITRAETVGRPLPGVEIKIVDENRNVVELNTIGELACRSFGLMKGYYKDPEKTAEAMDENGWYYSGDLATQDEKGYIRIVGRKKEMIIRGGYNIYPREVEEYFYTHPGVMEVAIVGLPDSVLGEVSCACIKPKPNAVLTEAEMKDFISERVADYKVPDRIVFVDSFPMTASGKIRKLDLKSQLQSEYQAK</sequence>
<dbReference type="SUPFAM" id="SSF56801">
    <property type="entry name" value="Acetyl-CoA synthetase-like"/>
    <property type="match status" value="1"/>
</dbReference>
<evidence type="ECO:0000259" key="4">
    <source>
        <dbReference type="Pfam" id="PF13193"/>
    </source>
</evidence>
<proteinExistence type="inferred from homology"/>
<evidence type="ECO:0000256" key="1">
    <source>
        <dbReference type="ARBA" id="ARBA00006432"/>
    </source>
</evidence>
<keyword evidence="2 5" id="KW-0436">Ligase</keyword>
<comment type="caution">
    <text evidence="5">The sequence shown here is derived from an EMBL/GenBank/DDBJ whole genome shotgun (WGS) entry which is preliminary data.</text>
</comment>
<comment type="similarity">
    <text evidence="1">Belongs to the ATP-dependent AMP-binding enzyme family.</text>
</comment>
<dbReference type="AlphaFoldDB" id="A0A072NSP9"/>
<dbReference type="RefSeq" id="WP_051678028.1">
    <property type="nucleotide sequence ID" value="NZ_JJRY01000001.1"/>
</dbReference>